<protein>
    <submittedName>
        <fullName evidence="1">Uncharacterized protein</fullName>
    </submittedName>
</protein>
<name>A0A1B1T9H9_9ARCH</name>
<sequence length="69" mass="8137">MGVRLLPSDDPVSEQVLEWTIQKNSEDIAQLMRWLGESSGRRERQILLKRVLDLLDETQYALNRLDELR</sequence>
<accession>A0A1B1T9H9</accession>
<reference evidence="1" key="1">
    <citation type="submission" date="2014-11" db="EMBL/GenBank/DDBJ databases">
        <authorList>
            <person name="Zhu J."/>
            <person name="Qi W."/>
            <person name="Song R."/>
        </authorList>
    </citation>
    <scope>NUCLEOTIDE SEQUENCE</scope>
</reference>
<proteinExistence type="predicted"/>
<reference evidence="1" key="2">
    <citation type="journal article" date="2015" name="ISME J.">
        <title>A new class of marine Euryarchaeota group II from the Mediterranean deep chlorophyll maximum.</title>
        <authorList>
            <person name="Martin-Cuadrado A.B."/>
            <person name="Garcia-Heredia I."/>
            <person name="Molto A.G."/>
            <person name="Lopez-Ubeda R."/>
            <person name="Kimes N."/>
            <person name="Lopez-Garcia P."/>
            <person name="Moreira D."/>
            <person name="Rodriguez-Valera F."/>
        </authorList>
    </citation>
    <scope>NUCLEOTIDE SEQUENCE</scope>
</reference>
<dbReference type="EMBL" id="KP211807">
    <property type="protein sequence ID" value="ANV78937.1"/>
    <property type="molecule type" value="Genomic_DNA"/>
</dbReference>
<evidence type="ECO:0000313" key="1">
    <source>
        <dbReference type="EMBL" id="ANV78937.1"/>
    </source>
</evidence>
<organism evidence="1">
    <name type="scientific">uncultured Poseidoniia archaeon</name>
    <dbReference type="NCBI Taxonomy" id="1697135"/>
    <lineage>
        <taxon>Archaea</taxon>
        <taxon>Methanobacteriati</taxon>
        <taxon>Thermoplasmatota</taxon>
        <taxon>Candidatus Poseidoniia</taxon>
        <taxon>environmental samples</taxon>
    </lineage>
</organism>
<dbReference type="AlphaFoldDB" id="A0A1B1T9H9"/>